<feature type="active site" description="Proton donor" evidence="2">
    <location>
        <position position="98"/>
    </location>
</feature>
<dbReference type="GO" id="GO:0016861">
    <property type="term" value="F:intramolecular oxidoreductase activity, interconverting aldoses and ketoses"/>
    <property type="evidence" value="ECO:0007669"/>
    <property type="project" value="UniProtKB-ARBA"/>
</dbReference>
<feature type="active site" description="Proton acceptor" evidence="2">
    <location>
        <position position="65"/>
    </location>
</feature>
<dbReference type="PANTHER" id="PTHR30345">
    <property type="entry name" value="RIBOSE-5-PHOSPHATE ISOMERASE B"/>
    <property type="match status" value="1"/>
</dbReference>
<protein>
    <submittedName>
        <fullName evidence="3">RpiB/LacA/LacB family sugar-phosphate isomerase</fullName>
    </submittedName>
</protein>
<dbReference type="InterPro" id="IPR003500">
    <property type="entry name" value="RpiB_LacA_LacB"/>
</dbReference>
<dbReference type="PANTHER" id="PTHR30345:SF0">
    <property type="entry name" value="DNA DAMAGE-REPAIR_TOLERATION PROTEIN DRT102"/>
    <property type="match status" value="1"/>
</dbReference>
<comment type="caution">
    <text evidence="3">The sequence shown here is derived from an EMBL/GenBank/DDBJ whole genome shotgun (WGS) entry which is preliminary data.</text>
</comment>
<dbReference type="AlphaFoldDB" id="A0A9D9D8N7"/>
<reference evidence="3" key="2">
    <citation type="journal article" date="2021" name="PeerJ">
        <title>Extensive microbial diversity within the chicken gut microbiome revealed by metagenomics and culture.</title>
        <authorList>
            <person name="Gilroy R."/>
            <person name="Ravi A."/>
            <person name="Getino M."/>
            <person name="Pursley I."/>
            <person name="Horton D.L."/>
            <person name="Alikhan N.F."/>
            <person name="Baker D."/>
            <person name="Gharbi K."/>
            <person name="Hall N."/>
            <person name="Watson M."/>
            <person name="Adriaenssens E.M."/>
            <person name="Foster-Nyarko E."/>
            <person name="Jarju S."/>
            <person name="Secka A."/>
            <person name="Antonio M."/>
            <person name="Oren A."/>
            <person name="Chaudhuri R.R."/>
            <person name="La Ragione R."/>
            <person name="Hildebrand F."/>
            <person name="Pallen M.J."/>
        </authorList>
    </citation>
    <scope>NUCLEOTIDE SEQUENCE</scope>
    <source>
        <strain evidence="3">1748</strain>
    </source>
</reference>
<dbReference type="SUPFAM" id="SSF89623">
    <property type="entry name" value="Ribose/Galactose isomerase RpiB/AlsB"/>
    <property type="match status" value="1"/>
</dbReference>
<accession>A0A9D9D8N7</accession>
<keyword evidence="3" id="KW-0413">Isomerase</keyword>
<name>A0A9D9D8N7_9BACL</name>
<evidence type="ECO:0000256" key="1">
    <source>
        <dbReference type="ARBA" id="ARBA00008754"/>
    </source>
</evidence>
<dbReference type="GO" id="GO:0005975">
    <property type="term" value="P:carbohydrate metabolic process"/>
    <property type="evidence" value="ECO:0007669"/>
    <property type="project" value="InterPro"/>
</dbReference>
<dbReference type="NCBIfam" id="NF004051">
    <property type="entry name" value="PRK05571.1"/>
    <property type="match status" value="1"/>
</dbReference>
<dbReference type="EMBL" id="JADING010000101">
    <property type="protein sequence ID" value="MBO8414538.1"/>
    <property type="molecule type" value="Genomic_DNA"/>
</dbReference>
<evidence type="ECO:0000256" key="2">
    <source>
        <dbReference type="PIRSR" id="PIRSR005384-1"/>
    </source>
</evidence>
<proteinExistence type="inferred from homology"/>
<evidence type="ECO:0000313" key="3">
    <source>
        <dbReference type="EMBL" id="MBO8414538.1"/>
    </source>
</evidence>
<gene>
    <name evidence="3" type="ORF">IAC78_03605</name>
</gene>
<dbReference type="Pfam" id="PF02502">
    <property type="entry name" value="LacAB_rpiB"/>
    <property type="match status" value="1"/>
</dbReference>
<sequence length="147" mass="16525">MKIAIGSDHGGYELKKYLFDELLKKGYEVTDCGTYTKDSCNYPEFAIKVATLVQRNHADYGILICNSGEGMCIAANKFDGVRCGLIYNEEVARLVKEHNNCNIIAFGANYISQEEALKDTMIFLNTKFAQGRHSVRLSIINEIEKNN</sequence>
<dbReference type="PIRSF" id="PIRSF005384">
    <property type="entry name" value="RpiB_LacA_B"/>
    <property type="match status" value="1"/>
</dbReference>
<dbReference type="Proteomes" id="UP000823629">
    <property type="component" value="Unassembled WGS sequence"/>
</dbReference>
<dbReference type="Gene3D" id="3.40.1400.10">
    <property type="entry name" value="Sugar-phosphate isomerase, RpiB/LacA/LacB"/>
    <property type="match status" value="1"/>
</dbReference>
<reference evidence="3" key="1">
    <citation type="submission" date="2020-10" db="EMBL/GenBank/DDBJ databases">
        <authorList>
            <person name="Gilroy R."/>
        </authorList>
    </citation>
    <scope>NUCLEOTIDE SEQUENCE</scope>
    <source>
        <strain evidence="3">1748</strain>
    </source>
</reference>
<dbReference type="NCBIfam" id="TIGR00689">
    <property type="entry name" value="rpiB_lacA_lacB"/>
    <property type="match status" value="1"/>
</dbReference>
<evidence type="ECO:0000313" key="4">
    <source>
        <dbReference type="Proteomes" id="UP000823629"/>
    </source>
</evidence>
<organism evidence="3 4">
    <name type="scientific">Candidatus Scatoplasma merdavium</name>
    <dbReference type="NCBI Taxonomy" id="2840932"/>
    <lineage>
        <taxon>Bacteria</taxon>
        <taxon>Bacillati</taxon>
        <taxon>Bacillota</taxon>
        <taxon>Bacilli</taxon>
        <taxon>Bacillales</taxon>
        <taxon>Candidatus Scatoplasma</taxon>
    </lineage>
</organism>
<comment type="similarity">
    <text evidence="1">Belongs to the LacAB/RpiB family.</text>
</comment>
<dbReference type="InterPro" id="IPR036569">
    <property type="entry name" value="RpiB_LacA_LacB_sf"/>
</dbReference>